<dbReference type="AlphaFoldDB" id="A0A439DWF5"/>
<gene>
    <name evidence="2" type="ORF">MELE44368_15790</name>
</gene>
<dbReference type="Proteomes" id="UP000287177">
    <property type="component" value="Unassembled WGS sequence"/>
</dbReference>
<dbReference type="InterPro" id="IPR028087">
    <property type="entry name" value="Tad_N"/>
</dbReference>
<reference evidence="2 3" key="1">
    <citation type="submission" date="2013-06" db="EMBL/GenBank/DDBJ databases">
        <title>The draft sequence of the Mycobacterium elephantis genome.</title>
        <authorList>
            <person name="Pettersson F.B."/>
            <person name="Das S."/>
            <person name="Dasgupta S."/>
            <person name="Bhattacharya A."/>
            <person name="Kirsebom L.A."/>
        </authorList>
    </citation>
    <scope>NUCLEOTIDE SEQUENCE [LARGE SCALE GENOMIC DNA]</scope>
    <source>
        <strain evidence="2 3">DSM 44368</strain>
    </source>
</reference>
<sequence length="134" mass="13148">MGVAAMAVLLAVTVGAVYVGAAVIGRHRAQAAADLAALAAASSMVDGSAAACSRATEIAHAMDATVAHCAVENLDVVVAVDVDVSVGRLAVGPARAVARAGPVETNHAASSKLQLLRKSASSTHNNGSLDAHTG</sequence>
<comment type="caution">
    <text evidence="2">The sequence shown here is derived from an EMBL/GenBank/DDBJ whole genome shotgun (WGS) entry which is preliminary data.</text>
</comment>
<feature type="domain" description="Putative Flp pilus-assembly TadG-like N-terminal" evidence="1">
    <location>
        <begin position="3"/>
        <end position="42"/>
    </location>
</feature>
<keyword evidence="3" id="KW-1185">Reference proteome</keyword>
<protein>
    <recommendedName>
        <fullName evidence="1">Putative Flp pilus-assembly TadG-like N-terminal domain-containing protein</fullName>
    </recommendedName>
</protein>
<evidence type="ECO:0000313" key="2">
    <source>
        <dbReference type="EMBL" id="RWA21536.1"/>
    </source>
</evidence>
<evidence type="ECO:0000313" key="3">
    <source>
        <dbReference type="Proteomes" id="UP000287177"/>
    </source>
</evidence>
<dbReference type="Pfam" id="PF13400">
    <property type="entry name" value="Tad"/>
    <property type="match status" value="1"/>
</dbReference>
<dbReference type="EMBL" id="ATDN01000009">
    <property type="protein sequence ID" value="RWA21536.1"/>
    <property type="molecule type" value="Genomic_DNA"/>
</dbReference>
<dbReference type="NCBIfam" id="TIGR03816">
    <property type="entry name" value="tadE_like_DECH"/>
    <property type="match status" value="1"/>
</dbReference>
<name>A0A439DWF5_9MYCO</name>
<evidence type="ECO:0000259" key="1">
    <source>
        <dbReference type="Pfam" id="PF13400"/>
    </source>
</evidence>
<proteinExistence type="predicted"/>
<organism evidence="2 3">
    <name type="scientific">Mycolicibacterium elephantis DSM 44368</name>
    <dbReference type="NCBI Taxonomy" id="1335622"/>
    <lineage>
        <taxon>Bacteria</taxon>
        <taxon>Bacillati</taxon>
        <taxon>Actinomycetota</taxon>
        <taxon>Actinomycetes</taxon>
        <taxon>Mycobacteriales</taxon>
        <taxon>Mycobacteriaceae</taxon>
        <taxon>Mycolicibacterium</taxon>
    </lineage>
</organism>
<dbReference type="InterPro" id="IPR021202">
    <property type="entry name" value="Rv3654c-like"/>
</dbReference>
<accession>A0A439DWF5</accession>